<evidence type="ECO:0000256" key="8">
    <source>
        <dbReference type="ARBA" id="ARBA00023133"/>
    </source>
</evidence>
<evidence type="ECO:0000313" key="13">
    <source>
        <dbReference type="EMBL" id="NDV63338.1"/>
    </source>
</evidence>
<evidence type="ECO:0000256" key="1">
    <source>
        <dbReference type="ARBA" id="ARBA00004141"/>
    </source>
</evidence>
<dbReference type="InterPro" id="IPR003780">
    <property type="entry name" value="COX15/CtaA_fam"/>
</dbReference>
<dbReference type="GO" id="GO:0016020">
    <property type="term" value="C:membrane"/>
    <property type="evidence" value="ECO:0007669"/>
    <property type="project" value="UniProtKB-SubCell"/>
</dbReference>
<feature type="transmembrane region" description="Helical" evidence="12">
    <location>
        <begin position="76"/>
        <end position="93"/>
    </location>
</feature>
<protein>
    <submittedName>
        <fullName evidence="13">Cytochrome oxidase assembly protein</fullName>
    </submittedName>
</protein>
<keyword evidence="4" id="KW-0479">Metal-binding</keyword>
<comment type="pathway">
    <text evidence="11">Porphyrin-containing compound metabolism.</text>
</comment>
<keyword evidence="10" id="KW-1015">Disulfide bond</keyword>
<dbReference type="Proteomes" id="UP000478417">
    <property type="component" value="Unassembled WGS sequence"/>
</dbReference>
<evidence type="ECO:0000256" key="11">
    <source>
        <dbReference type="ARBA" id="ARBA00023444"/>
    </source>
</evidence>
<reference evidence="13 14" key="1">
    <citation type="submission" date="2020-02" db="EMBL/GenBank/DDBJ databases">
        <title>Albibacoteraceae fam. nov., the first described family within the subdivision 4 Verrucomicrobia.</title>
        <authorList>
            <person name="Xi F."/>
        </authorList>
    </citation>
    <scope>NUCLEOTIDE SEQUENCE [LARGE SCALE GENOMIC DNA]</scope>
    <source>
        <strain evidence="13 14">CK1056</strain>
    </source>
</reference>
<accession>A0A6B2M302</accession>
<evidence type="ECO:0000256" key="3">
    <source>
        <dbReference type="ARBA" id="ARBA00022692"/>
    </source>
</evidence>
<keyword evidence="14" id="KW-1185">Reference proteome</keyword>
<dbReference type="EMBL" id="JAAGNX010000003">
    <property type="protein sequence ID" value="NDV63338.1"/>
    <property type="molecule type" value="Genomic_DNA"/>
</dbReference>
<sequence length="320" mass="35218">MAETHLNSTTSAHKRWLAGYCFLTLVVTLLLLYAGGFTTTIGAGMVFPDWPLSNGSLNPPGWTTDQSMMAEHGHRLLGATVGILCIILCVWMWRVEERRWLRLLSYGALGLVIFQGLLGGARVLLVNIDLAKLHGVTAQVFLCTLTAVAVGSSAWWRRLQLPDGEDARRVWIFFRRMGLGICLLTMVQLVLGAIMRHRGAGLSIPYFPHSSPDGSFLPLSWNWATQLNFAHRSVAVVIFILLTAWVVALIRSNLVSASIKKFALAAFVLINVQIALGAGIIWTARAPIETTLHVLNGAIFLSIAWAITFSFFKPALERPV</sequence>
<dbReference type="Pfam" id="PF02628">
    <property type="entry name" value="COX15-CtaA"/>
    <property type="match status" value="1"/>
</dbReference>
<dbReference type="PANTHER" id="PTHR35457:SF1">
    <property type="entry name" value="HEME A SYNTHASE"/>
    <property type="match status" value="1"/>
</dbReference>
<keyword evidence="5 12" id="KW-1133">Transmembrane helix</keyword>
<feature type="transmembrane region" description="Helical" evidence="12">
    <location>
        <begin position="138"/>
        <end position="156"/>
    </location>
</feature>
<keyword evidence="2" id="KW-1003">Cell membrane</keyword>
<evidence type="ECO:0000256" key="10">
    <source>
        <dbReference type="ARBA" id="ARBA00023157"/>
    </source>
</evidence>
<proteinExistence type="predicted"/>
<evidence type="ECO:0000256" key="5">
    <source>
        <dbReference type="ARBA" id="ARBA00022989"/>
    </source>
</evidence>
<evidence type="ECO:0000256" key="9">
    <source>
        <dbReference type="ARBA" id="ARBA00023136"/>
    </source>
</evidence>
<dbReference type="GO" id="GO:0046872">
    <property type="term" value="F:metal ion binding"/>
    <property type="evidence" value="ECO:0007669"/>
    <property type="project" value="UniProtKB-KW"/>
</dbReference>
<feature type="transmembrane region" description="Helical" evidence="12">
    <location>
        <begin position="262"/>
        <end position="282"/>
    </location>
</feature>
<feature type="transmembrane region" description="Helical" evidence="12">
    <location>
        <begin position="177"/>
        <end position="195"/>
    </location>
</feature>
<dbReference type="GO" id="GO:0016491">
    <property type="term" value="F:oxidoreductase activity"/>
    <property type="evidence" value="ECO:0007669"/>
    <property type="project" value="UniProtKB-KW"/>
</dbReference>
<keyword evidence="6" id="KW-0560">Oxidoreductase</keyword>
<keyword evidence="9 12" id="KW-0472">Membrane</keyword>
<evidence type="ECO:0000256" key="6">
    <source>
        <dbReference type="ARBA" id="ARBA00023002"/>
    </source>
</evidence>
<gene>
    <name evidence="13" type="ORF">G0Q06_12805</name>
</gene>
<evidence type="ECO:0000256" key="4">
    <source>
        <dbReference type="ARBA" id="ARBA00022723"/>
    </source>
</evidence>
<comment type="subcellular location">
    <subcellularLocation>
        <location evidence="1">Membrane</location>
        <topology evidence="1">Multi-pass membrane protein</topology>
    </subcellularLocation>
</comment>
<dbReference type="PANTHER" id="PTHR35457">
    <property type="entry name" value="HEME A SYNTHASE"/>
    <property type="match status" value="1"/>
</dbReference>
<feature type="transmembrane region" description="Helical" evidence="12">
    <location>
        <begin position="294"/>
        <end position="312"/>
    </location>
</feature>
<comment type="caution">
    <text evidence="13">The sequence shown here is derived from an EMBL/GenBank/DDBJ whole genome shotgun (WGS) entry which is preliminary data.</text>
</comment>
<dbReference type="RefSeq" id="WP_163966763.1">
    <property type="nucleotide sequence ID" value="NZ_JAAGNX010000003.1"/>
</dbReference>
<name>A0A6B2M302_9BACT</name>
<feature type="transmembrane region" description="Helical" evidence="12">
    <location>
        <begin position="20"/>
        <end position="47"/>
    </location>
</feature>
<feature type="transmembrane region" description="Helical" evidence="12">
    <location>
        <begin position="229"/>
        <end position="250"/>
    </location>
</feature>
<dbReference type="GO" id="GO:0006784">
    <property type="term" value="P:heme A biosynthetic process"/>
    <property type="evidence" value="ECO:0007669"/>
    <property type="project" value="InterPro"/>
</dbReference>
<dbReference type="InterPro" id="IPR050450">
    <property type="entry name" value="COX15/CtaA_HemeA_synthase"/>
</dbReference>
<evidence type="ECO:0000256" key="7">
    <source>
        <dbReference type="ARBA" id="ARBA00023004"/>
    </source>
</evidence>
<evidence type="ECO:0000256" key="2">
    <source>
        <dbReference type="ARBA" id="ARBA00022475"/>
    </source>
</evidence>
<evidence type="ECO:0000256" key="12">
    <source>
        <dbReference type="SAM" id="Phobius"/>
    </source>
</evidence>
<dbReference type="AlphaFoldDB" id="A0A6B2M302"/>
<keyword evidence="3 12" id="KW-0812">Transmembrane</keyword>
<organism evidence="13 14">
    <name type="scientific">Oceanipulchritudo coccoides</name>
    <dbReference type="NCBI Taxonomy" id="2706888"/>
    <lineage>
        <taxon>Bacteria</taxon>
        <taxon>Pseudomonadati</taxon>
        <taxon>Verrucomicrobiota</taxon>
        <taxon>Opitutia</taxon>
        <taxon>Puniceicoccales</taxon>
        <taxon>Oceanipulchritudinaceae</taxon>
        <taxon>Oceanipulchritudo</taxon>
    </lineage>
</organism>
<keyword evidence="8" id="KW-0350">Heme biosynthesis</keyword>
<keyword evidence="7" id="KW-0408">Iron</keyword>
<evidence type="ECO:0000313" key="14">
    <source>
        <dbReference type="Proteomes" id="UP000478417"/>
    </source>
</evidence>
<feature type="transmembrane region" description="Helical" evidence="12">
    <location>
        <begin position="100"/>
        <end position="118"/>
    </location>
</feature>